<dbReference type="OrthoDB" id="834772at2"/>
<dbReference type="Pfam" id="PF18962">
    <property type="entry name" value="Por_Secre_tail"/>
    <property type="match status" value="1"/>
</dbReference>
<dbReference type="Proteomes" id="UP000223913">
    <property type="component" value="Unassembled WGS sequence"/>
</dbReference>
<feature type="domain" description="Secretion system C-terminal sorting" evidence="2">
    <location>
        <begin position="1341"/>
        <end position="1412"/>
    </location>
</feature>
<dbReference type="SUPFAM" id="SSF63825">
    <property type="entry name" value="YWTD domain"/>
    <property type="match status" value="1"/>
</dbReference>
<comment type="caution">
    <text evidence="3">The sequence shown here is derived from an EMBL/GenBank/DDBJ whole genome shotgun (WGS) entry which is preliminary data.</text>
</comment>
<keyword evidence="1" id="KW-0732">Signal</keyword>
<evidence type="ECO:0000313" key="3">
    <source>
        <dbReference type="EMBL" id="PHN06008.1"/>
    </source>
</evidence>
<keyword evidence="4" id="KW-1185">Reference proteome</keyword>
<feature type="signal peptide" evidence="1">
    <location>
        <begin position="1"/>
        <end position="20"/>
    </location>
</feature>
<evidence type="ECO:0000259" key="2">
    <source>
        <dbReference type="Pfam" id="PF18962"/>
    </source>
</evidence>
<dbReference type="EMBL" id="PDUD01000019">
    <property type="protein sequence ID" value="PHN06008.1"/>
    <property type="molecule type" value="Genomic_DNA"/>
</dbReference>
<name>A0A2D0NC86_FLAN2</name>
<accession>A0A2D0NC86</accession>
<sequence length="1419" mass="150412">MRNFLSTLLFLALSTTLLVAFPDNNPDKPFPNAKNNTESLEKGMLKEMTSEAPLVFVSSNTQPTIGVFDVTDVSNITMSSFMSEAADADGIYYNRTADVLYQLNRTDNVINAYSDVCTTPTLTATSTSGFRNGREISVVGNKLVAAQDANNNNGMQNKLAVYNLFPTTGISLDKVFVVDINLWGIHATPEVLFAVVDNSNMIAVYNDFFNQGPGLLKADAMVAVEGLVRTHGITYDAEMDMMLLTDVGDAASATDGALVMIPNWTAASADGMITMDEQGRASGGASQLGNPVDVALDKDRRRVYVAERASEGGKFLAFKLPILTGGIAPVYSQLFPGASAVYFSDTDDMTDFCELLVDGGSVSLMDGNTETTIIVDGMPDMLSFESTADPVLDEAEFTYVVTDADGIILGIPPGNSVDFDPAGLGACLVYGLSYTGELNIEVGDDLFADGLMISDECFELSDNKITVNRVAPDGDIIGQLFVSSNTQPVIGVYNITSDLSFQMGTISSEADDADGIYYDAAADVLYQLNRTDNVINAYSNVSTTPMLTATSTSDFTNGREIAVSGDKLVVAQDASDANGQQNRLVVYTFSPTEITFDKAFDVDINLWGIHAEGSTLYAIVDNSNQVATFNDFFDQMGSSLTPDAVVSVEGLVRTHGITYNADMDMMLLTDVGDAASAKDGALVMVADWMTASADGVVSRNEQGRAFGGASQLGNPVDVALDKENSRVYVAERANGGGKVLAFKLPILTGGIAPVYSNNFSGASAIYFSADGGGMAEDCDAIVDGGTVSLMGGGTQTTIIVDGEADVLAFDSTSNPMSMDAAFTYVVTDADGMILGIPPGDMVDFDPAGLGACLVYGLSYTGNLQIAMGDNLLMEDLMISDGCFELSSNWITVNRVMDQDVLGDVFFSSNTQSTIATLDILEDGSIVPGSFESVAADADGIYYDRVNDVLYQLNRTDNVINLYGDVSTSPMLIATSSSDFSNGREIAVSGDKLVVAQDANEGNGMQNRLVVYTITPSSITFETAYDVSINLWGVHAEGDVLYAIVDNSSDLAVFNDFFSLPMGSSIDPDQVITIEGMVRTHGLTYDAPSDMMLLTDVGDAASDKDGALVMIPNFMMASADDLVTMAEQGRASGGASQLGNPVDVAMDKVSRRVFVAERARDGGKILVFKMPILTGGIAPIYVQPFAGASAVHFSTDECVASVDGGTVSLEEGGTETTIIVDGMADVIAFDSISMPLTTGAMFTYVVTDADGMILGIPPGDMVDFDPAGLGACLVYGLSYTGSLQIAMGDDLLEDGLMISDGCFELSSNFLTVNRIAPQASIGSTDAFSSEINRENTVLLEKVYPVPAISELNVSLNSNVEQEVTIGIFDVSGKLLTQKRVDLNIGENLSSFDVNDLPGGMYFVRIPDLNITTKFVKAGKR</sequence>
<feature type="chain" id="PRO_5011976994" description="Secretion system C-terminal sorting domain-containing protein" evidence="1">
    <location>
        <begin position="21"/>
        <end position="1419"/>
    </location>
</feature>
<protein>
    <recommendedName>
        <fullName evidence="2">Secretion system C-terminal sorting domain-containing protein</fullName>
    </recommendedName>
</protein>
<dbReference type="NCBIfam" id="TIGR04183">
    <property type="entry name" value="Por_Secre_tail"/>
    <property type="match status" value="1"/>
</dbReference>
<organism evidence="3 4">
    <name type="scientific">Flavilitoribacter nigricans (strain ATCC 23147 / DSM 23189 / NBRC 102662 / NCIMB 1420 / SS-2)</name>
    <name type="common">Lewinella nigricans</name>
    <dbReference type="NCBI Taxonomy" id="1122177"/>
    <lineage>
        <taxon>Bacteria</taxon>
        <taxon>Pseudomonadati</taxon>
        <taxon>Bacteroidota</taxon>
        <taxon>Saprospiria</taxon>
        <taxon>Saprospirales</taxon>
        <taxon>Lewinellaceae</taxon>
        <taxon>Flavilitoribacter</taxon>
    </lineage>
</organism>
<dbReference type="InterPro" id="IPR026444">
    <property type="entry name" value="Secre_tail"/>
</dbReference>
<evidence type="ECO:0000313" key="4">
    <source>
        <dbReference type="Proteomes" id="UP000223913"/>
    </source>
</evidence>
<reference evidence="3 4" key="1">
    <citation type="submission" date="2017-10" db="EMBL/GenBank/DDBJ databases">
        <title>The draft genome sequence of Lewinella nigricans NBRC 102662.</title>
        <authorList>
            <person name="Wang K."/>
        </authorList>
    </citation>
    <scope>NUCLEOTIDE SEQUENCE [LARGE SCALE GENOMIC DNA]</scope>
    <source>
        <strain evidence="3 4">NBRC 102662</strain>
    </source>
</reference>
<dbReference type="RefSeq" id="WP_099150601.1">
    <property type="nucleotide sequence ID" value="NZ_PDUD01000019.1"/>
</dbReference>
<proteinExistence type="predicted"/>
<gene>
    <name evidence="3" type="ORF">CRP01_13645</name>
</gene>
<evidence type="ECO:0000256" key="1">
    <source>
        <dbReference type="SAM" id="SignalP"/>
    </source>
</evidence>